<evidence type="ECO:0000313" key="1">
    <source>
        <dbReference type="EMBL" id="KAF3340959.1"/>
    </source>
</evidence>
<accession>A0A833RGQ6</accession>
<reference evidence="1" key="1">
    <citation type="submission" date="2020-01" db="EMBL/GenBank/DDBJ databases">
        <title>Genome sequence of Kobresia littledalei, the first chromosome-level genome in the family Cyperaceae.</title>
        <authorList>
            <person name="Qu G."/>
        </authorList>
    </citation>
    <scope>NUCLEOTIDE SEQUENCE</scope>
    <source>
        <strain evidence="1">C.B.Clarke</strain>
        <tissue evidence="1">Leaf</tissue>
    </source>
</reference>
<gene>
    <name evidence="1" type="ORF">FCM35_KLT09803</name>
</gene>
<evidence type="ECO:0008006" key="3">
    <source>
        <dbReference type="Google" id="ProtNLM"/>
    </source>
</evidence>
<name>A0A833RGQ6_9POAL</name>
<protein>
    <recommendedName>
        <fullName evidence="3">DUF4283 domain-containing protein</fullName>
    </recommendedName>
</protein>
<evidence type="ECO:0000313" key="2">
    <source>
        <dbReference type="Proteomes" id="UP000623129"/>
    </source>
</evidence>
<dbReference type="Proteomes" id="UP000623129">
    <property type="component" value="Unassembled WGS sequence"/>
</dbReference>
<comment type="caution">
    <text evidence="1">The sequence shown here is derived from an EMBL/GenBank/DDBJ whole genome shotgun (WGS) entry which is preliminary data.</text>
</comment>
<dbReference type="AlphaFoldDB" id="A0A833RGQ6"/>
<organism evidence="1 2">
    <name type="scientific">Carex littledalei</name>
    <dbReference type="NCBI Taxonomy" id="544730"/>
    <lineage>
        <taxon>Eukaryota</taxon>
        <taxon>Viridiplantae</taxon>
        <taxon>Streptophyta</taxon>
        <taxon>Embryophyta</taxon>
        <taxon>Tracheophyta</taxon>
        <taxon>Spermatophyta</taxon>
        <taxon>Magnoliopsida</taxon>
        <taxon>Liliopsida</taxon>
        <taxon>Poales</taxon>
        <taxon>Cyperaceae</taxon>
        <taxon>Cyperoideae</taxon>
        <taxon>Cariceae</taxon>
        <taxon>Carex</taxon>
        <taxon>Carex subgen. Euthyceras</taxon>
    </lineage>
</organism>
<dbReference type="EMBL" id="SWLB01000002">
    <property type="protein sequence ID" value="KAF3340959.1"/>
    <property type="molecule type" value="Genomic_DNA"/>
</dbReference>
<proteinExistence type="predicted"/>
<keyword evidence="2" id="KW-1185">Reference proteome</keyword>
<sequence>MSQSRDFYNERPDFEEVFLPPRTQLREPNRYLWRTGFVVMLRGALTPDLPQEIAASLAMEIGGHPDDYDVNETEGAPYKIIFRNPDVRYTAVYNNPYMIPHLDVEFGLEEWTPNWGLSYDPLLHEAWVSLIGLPFQVWNREEIRRVTARIGYPIEMLPFGLNARQFRHITIRLACHHPSNLPKFLKFREGSMSRTVEVHRTPYHLEAEGTGTLPTKLRR</sequence>